<dbReference type="InterPro" id="IPR013527">
    <property type="entry name" value="YicC-like_N"/>
</dbReference>
<dbReference type="EMBL" id="FQUO01000025">
    <property type="protein sequence ID" value="SHG30892.1"/>
    <property type="molecule type" value="Genomic_DNA"/>
</dbReference>
<evidence type="ECO:0000313" key="8">
    <source>
        <dbReference type="EMBL" id="SHG30892.1"/>
    </source>
</evidence>
<feature type="domain" description="Endoribonuclease YicC-like N-terminal" evidence="6">
    <location>
        <begin position="2"/>
        <end position="154"/>
    </location>
</feature>
<keyword evidence="4" id="KW-0378">Hydrolase</keyword>
<evidence type="ECO:0000259" key="7">
    <source>
        <dbReference type="Pfam" id="PF08340"/>
    </source>
</evidence>
<evidence type="ECO:0000313" key="9">
    <source>
        <dbReference type="Proteomes" id="UP000184368"/>
    </source>
</evidence>
<feature type="domain" description="Endoribonuclease YicC-like C-terminal" evidence="7">
    <location>
        <begin position="173"/>
        <end position="291"/>
    </location>
</feature>
<comment type="cofactor">
    <cofactor evidence="1">
        <name>a divalent metal cation</name>
        <dbReference type="ChEBI" id="CHEBI:60240"/>
    </cofactor>
</comment>
<dbReference type="Pfam" id="PF03755">
    <property type="entry name" value="YicC-like_N"/>
    <property type="match status" value="1"/>
</dbReference>
<protein>
    <submittedName>
        <fullName evidence="8">TIGR00255 family protein</fullName>
    </submittedName>
</protein>
<dbReference type="AlphaFoldDB" id="A0A1M5IRD0"/>
<evidence type="ECO:0000256" key="5">
    <source>
        <dbReference type="ARBA" id="ARBA00035648"/>
    </source>
</evidence>
<dbReference type="Proteomes" id="UP000184368">
    <property type="component" value="Unassembled WGS sequence"/>
</dbReference>
<comment type="similarity">
    <text evidence="5">Belongs to the YicC/YloC family.</text>
</comment>
<organism evidence="8 9">
    <name type="scientific">Cnuella takakiae</name>
    <dbReference type="NCBI Taxonomy" id="1302690"/>
    <lineage>
        <taxon>Bacteria</taxon>
        <taxon>Pseudomonadati</taxon>
        <taxon>Bacteroidota</taxon>
        <taxon>Chitinophagia</taxon>
        <taxon>Chitinophagales</taxon>
        <taxon>Chitinophagaceae</taxon>
        <taxon>Cnuella</taxon>
    </lineage>
</organism>
<dbReference type="GO" id="GO:0016787">
    <property type="term" value="F:hydrolase activity"/>
    <property type="evidence" value="ECO:0007669"/>
    <property type="project" value="UniProtKB-KW"/>
</dbReference>
<dbReference type="GO" id="GO:0004521">
    <property type="term" value="F:RNA endonuclease activity"/>
    <property type="evidence" value="ECO:0007669"/>
    <property type="project" value="InterPro"/>
</dbReference>
<evidence type="ECO:0000256" key="3">
    <source>
        <dbReference type="ARBA" id="ARBA00022759"/>
    </source>
</evidence>
<evidence type="ECO:0000256" key="4">
    <source>
        <dbReference type="ARBA" id="ARBA00022801"/>
    </source>
</evidence>
<keyword evidence="2" id="KW-0540">Nuclease</keyword>
<keyword evidence="3" id="KW-0255">Endonuclease</keyword>
<gene>
    <name evidence="8" type="ORF">SAMN05444008_12527</name>
</gene>
<dbReference type="InterPro" id="IPR013551">
    <property type="entry name" value="YicC-like_C"/>
</dbReference>
<dbReference type="NCBIfam" id="TIGR00255">
    <property type="entry name" value="YicC/YloC family endoribonuclease"/>
    <property type="match status" value="1"/>
</dbReference>
<sequence>MLKSMTGFGRAEQVVGDKTFLVDIKSLNGKQFDLQLKMPAFLKPFEFNIRKVLSERLGRGTVDCSINLKETGNAKPVTINTGLAKAYYQPLAQLAAELNLDASSILSTLVKLPEVITPTSDTLTDEEWNIFEGMLHAATDNLNEHRLDEGRSLRADLELRIDNIRKQQAIVTELEPLRQTKIRENITRLLEEKVGKENYDGNRLEQELIYYIEKIDISEEQVRLNNHLDYFLTVLNEPVDEGKGKKLSFILQEIGREINTTGSKAYDSTIQKAVVLMKDELEKAKEQVLNVL</sequence>
<dbReference type="PANTHER" id="PTHR30636">
    <property type="entry name" value="UPF0701 PROTEIN YICC"/>
    <property type="match status" value="1"/>
</dbReference>
<dbReference type="PANTHER" id="PTHR30636:SF3">
    <property type="entry name" value="UPF0701 PROTEIN YICC"/>
    <property type="match status" value="1"/>
</dbReference>
<dbReference type="OrthoDB" id="9771229at2"/>
<proteinExistence type="inferred from homology"/>
<accession>A0A1M5IRD0</accession>
<evidence type="ECO:0000256" key="2">
    <source>
        <dbReference type="ARBA" id="ARBA00022722"/>
    </source>
</evidence>
<dbReference type="RefSeq" id="WP_083596722.1">
    <property type="nucleotide sequence ID" value="NZ_FQUO01000025.1"/>
</dbReference>
<name>A0A1M5IRD0_9BACT</name>
<keyword evidence="9" id="KW-1185">Reference proteome</keyword>
<reference evidence="8 9" key="1">
    <citation type="submission" date="2016-11" db="EMBL/GenBank/DDBJ databases">
        <authorList>
            <person name="Jaros S."/>
            <person name="Januszkiewicz K."/>
            <person name="Wedrychowicz H."/>
        </authorList>
    </citation>
    <scope>NUCLEOTIDE SEQUENCE [LARGE SCALE GENOMIC DNA]</scope>
    <source>
        <strain evidence="8 9">DSM 26897</strain>
    </source>
</reference>
<dbReference type="InterPro" id="IPR005229">
    <property type="entry name" value="YicC/YloC-like"/>
</dbReference>
<dbReference type="STRING" id="1302690.BUE76_20320"/>
<evidence type="ECO:0000256" key="1">
    <source>
        <dbReference type="ARBA" id="ARBA00001968"/>
    </source>
</evidence>
<dbReference type="Pfam" id="PF08340">
    <property type="entry name" value="YicC-like_C"/>
    <property type="match status" value="1"/>
</dbReference>
<evidence type="ECO:0000259" key="6">
    <source>
        <dbReference type="Pfam" id="PF03755"/>
    </source>
</evidence>